<keyword evidence="4" id="KW-1185">Reference proteome</keyword>
<evidence type="ECO:0000259" key="2">
    <source>
        <dbReference type="Pfam" id="PF00266"/>
    </source>
</evidence>
<dbReference type="InterPro" id="IPR000192">
    <property type="entry name" value="Aminotrans_V_dom"/>
</dbReference>
<protein>
    <submittedName>
        <fullName evidence="3">PLP-dependent C-S lyase</fullName>
    </submittedName>
</protein>
<dbReference type="SUPFAM" id="SSF53383">
    <property type="entry name" value="PLP-dependent transferases"/>
    <property type="match status" value="1"/>
</dbReference>
<dbReference type="Pfam" id="PF00266">
    <property type="entry name" value="Aminotran_5"/>
    <property type="match status" value="1"/>
</dbReference>
<accession>A0A9P6VM06</accession>
<gene>
    <name evidence="3" type="ORF">D0Z07_3047</name>
</gene>
<dbReference type="Gene3D" id="3.40.640.10">
    <property type="entry name" value="Type I PLP-dependent aspartate aminotransferase-like (Major domain)"/>
    <property type="match status" value="1"/>
</dbReference>
<dbReference type="GO" id="GO:0016829">
    <property type="term" value="F:lyase activity"/>
    <property type="evidence" value="ECO:0007669"/>
    <property type="project" value="UniProtKB-KW"/>
</dbReference>
<organism evidence="3 4">
    <name type="scientific">Hyphodiscus hymeniophilus</name>
    <dbReference type="NCBI Taxonomy" id="353542"/>
    <lineage>
        <taxon>Eukaryota</taxon>
        <taxon>Fungi</taxon>
        <taxon>Dikarya</taxon>
        <taxon>Ascomycota</taxon>
        <taxon>Pezizomycotina</taxon>
        <taxon>Leotiomycetes</taxon>
        <taxon>Helotiales</taxon>
        <taxon>Hyphodiscaceae</taxon>
        <taxon>Hyphodiscus</taxon>
    </lineage>
</organism>
<dbReference type="Proteomes" id="UP000785200">
    <property type="component" value="Unassembled WGS sequence"/>
</dbReference>
<dbReference type="OrthoDB" id="5978656at2759"/>
<evidence type="ECO:0000313" key="3">
    <source>
        <dbReference type="EMBL" id="KAG0650477.1"/>
    </source>
</evidence>
<comment type="caution">
    <text evidence="3">The sequence shown here is derived from an EMBL/GenBank/DDBJ whole genome shotgun (WGS) entry which is preliminary data.</text>
</comment>
<dbReference type="AlphaFoldDB" id="A0A9P6VM06"/>
<dbReference type="InterPro" id="IPR015424">
    <property type="entry name" value="PyrdxlP-dep_Trfase"/>
</dbReference>
<keyword evidence="3" id="KW-0456">Lyase</keyword>
<keyword evidence="1" id="KW-0663">Pyridoxal phosphate</keyword>
<evidence type="ECO:0000313" key="4">
    <source>
        <dbReference type="Proteomes" id="UP000785200"/>
    </source>
</evidence>
<reference evidence="3" key="1">
    <citation type="submission" date="2019-07" db="EMBL/GenBank/DDBJ databases">
        <title>Hyphodiscus hymeniophilus genome sequencing and assembly.</title>
        <authorList>
            <person name="Kramer G."/>
            <person name="Nodwell J."/>
        </authorList>
    </citation>
    <scope>NUCLEOTIDE SEQUENCE</scope>
    <source>
        <strain evidence="3">ATCC 34498</strain>
    </source>
</reference>
<name>A0A9P6VM06_9HELO</name>
<dbReference type="InterPro" id="IPR015421">
    <property type="entry name" value="PyrdxlP-dep_Trfase_major"/>
</dbReference>
<proteinExistence type="predicted"/>
<feature type="domain" description="Aminotransferase class V" evidence="2">
    <location>
        <begin position="63"/>
        <end position="239"/>
    </location>
</feature>
<dbReference type="EMBL" id="VNKQ01000006">
    <property type="protein sequence ID" value="KAG0650477.1"/>
    <property type="molecule type" value="Genomic_DNA"/>
</dbReference>
<dbReference type="PANTHER" id="PTHR43092">
    <property type="entry name" value="L-CYSTEINE DESULFHYDRASE"/>
    <property type="match status" value="1"/>
</dbReference>
<evidence type="ECO:0000256" key="1">
    <source>
        <dbReference type="ARBA" id="ARBA00022898"/>
    </source>
</evidence>
<sequence length="433" mass="48994">MTIKPAFGRPMRTSQFSFAPTFTPVNHGSFGAYPRVIQEVQDNFQKQCHERPDTFIVYSLPGLIDESRAAIAPLLGVETDEVVLVPNATTGVNTVLRNLKWEKDDVVVFFSTIYDACEKTLASIQEHTPLETVNIALDYPVRDEEIVRRLGDTIKRVRDGGKNVRLAMFDTVLTMPGARMPWEELTQVCKEMGVLSLIDAAHAIGHIDLKHLGEVGPDFFVSNCHKWLYTPRACAIFYIPFRNQHLIRTTIPTSHGYEPISPTPPETPDGKTPFVHMFEFVATIDYSPYLCIPAALSFRRRICGGEEAIRTYCFDIARAGGQRTAEILGTEVMGAKFEGSRMTECAFANVKLPVRFESADEKGFQAKDGERIGMWINRRAVQDFDTYLQIKYQPDGLWVRLSGQIYLEMSDFEWVACRLKELCERVEKGEAPF</sequence>
<dbReference type="PANTHER" id="PTHR43092:SF2">
    <property type="entry name" value="HERCYNYLCYSTEINE SULFOXIDE LYASE"/>
    <property type="match status" value="1"/>
</dbReference>